<proteinExistence type="predicted"/>
<protein>
    <submittedName>
        <fullName evidence="1">Uncharacterized protein</fullName>
    </submittedName>
</protein>
<sequence length="40" mass="4424">MYYYLVISVVFLQGWVCGMCAIVSEGLSTEENQGASSQIF</sequence>
<name>A0A2P2PVX6_RHIMU</name>
<accession>A0A2P2PVX6</accession>
<dbReference type="EMBL" id="GGEC01078305">
    <property type="protein sequence ID" value="MBX58789.1"/>
    <property type="molecule type" value="Transcribed_RNA"/>
</dbReference>
<organism evidence="1">
    <name type="scientific">Rhizophora mucronata</name>
    <name type="common">Asiatic mangrove</name>
    <dbReference type="NCBI Taxonomy" id="61149"/>
    <lineage>
        <taxon>Eukaryota</taxon>
        <taxon>Viridiplantae</taxon>
        <taxon>Streptophyta</taxon>
        <taxon>Embryophyta</taxon>
        <taxon>Tracheophyta</taxon>
        <taxon>Spermatophyta</taxon>
        <taxon>Magnoliopsida</taxon>
        <taxon>eudicotyledons</taxon>
        <taxon>Gunneridae</taxon>
        <taxon>Pentapetalae</taxon>
        <taxon>rosids</taxon>
        <taxon>fabids</taxon>
        <taxon>Malpighiales</taxon>
        <taxon>Rhizophoraceae</taxon>
        <taxon>Rhizophora</taxon>
    </lineage>
</organism>
<reference evidence="1" key="1">
    <citation type="submission" date="2018-02" db="EMBL/GenBank/DDBJ databases">
        <title>Rhizophora mucronata_Transcriptome.</title>
        <authorList>
            <person name="Meera S.P."/>
            <person name="Sreeshan A."/>
            <person name="Augustine A."/>
        </authorList>
    </citation>
    <scope>NUCLEOTIDE SEQUENCE</scope>
    <source>
        <tissue evidence="1">Leaf</tissue>
    </source>
</reference>
<dbReference type="AlphaFoldDB" id="A0A2P2PVX6"/>
<evidence type="ECO:0000313" key="1">
    <source>
        <dbReference type="EMBL" id="MBX58789.1"/>
    </source>
</evidence>